<feature type="compositionally biased region" description="Basic residues" evidence="1">
    <location>
        <begin position="23"/>
        <end position="32"/>
    </location>
</feature>
<dbReference type="Proteomes" id="UP001589709">
    <property type="component" value="Unassembled WGS sequence"/>
</dbReference>
<proteinExistence type="predicted"/>
<protein>
    <submittedName>
        <fullName evidence="3">PDZ domain-containing protein</fullName>
    </submittedName>
</protein>
<feature type="region of interest" description="Disordered" evidence="1">
    <location>
        <begin position="1"/>
        <end position="32"/>
    </location>
</feature>
<dbReference type="InterPro" id="IPR001478">
    <property type="entry name" value="PDZ"/>
</dbReference>
<dbReference type="EMBL" id="JBHMCY010000055">
    <property type="protein sequence ID" value="MFB9465882.1"/>
    <property type="molecule type" value="Genomic_DNA"/>
</dbReference>
<name>A0ABV5N6I8_9ACTN</name>
<reference evidence="3 4" key="1">
    <citation type="submission" date="2024-09" db="EMBL/GenBank/DDBJ databases">
        <authorList>
            <person name="Sun Q."/>
            <person name="Mori K."/>
        </authorList>
    </citation>
    <scope>NUCLEOTIDE SEQUENCE [LARGE SCALE GENOMIC DNA]</scope>
    <source>
        <strain evidence="3 4">JCM 6917</strain>
    </source>
</reference>
<keyword evidence="4" id="KW-1185">Reference proteome</keyword>
<evidence type="ECO:0000256" key="1">
    <source>
        <dbReference type="SAM" id="MobiDB-lite"/>
    </source>
</evidence>
<dbReference type="Pfam" id="PF13180">
    <property type="entry name" value="PDZ_2"/>
    <property type="match status" value="1"/>
</dbReference>
<organism evidence="3 4">
    <name type="scientific">Streptomyces cinereospinus</name>
    <dbReference type="NCBI Taxonomy" id="285561"/>
    <lineage>
        <taxon>Bacteria</taxon>
        <taxon>Bacillati</taxon>
        <taxon>Actinomycetota</taxon>
        <taxon>Actinomycetes</taxon>
        <taxon>Kitasatosporales</taxon>
        <taxon>Streptomycetaceae</taxon>
        <taxon>Streptomyces</taxon>
    </lineage>
</organism>
<dbReference type="SMART" id="SM00228">
    <property type="entry name" value="PDZ"/>
    <property type="match status" value="1"/>
</dbReference>
<gene>
    <name evidence="3" type="ORF">ACFF45_25030</name>
</gene>
<dbReference type="Gene3D" id="2.30.42.10">
    <property type="match status" value="1"/>
</dbReference>
<feature type="domain" description="PDZ" evidence="2">
    <location>
        <begin position="104"/>
        <end position="175"/>
    </location>
</feature>
<feature type="region of interest" description="Disordered" evidence="1">
    <location>
        <begin position="66"/>
        <end position="102"/>
    </location>
</feature>
<evidence type="ECO:0000313" key="4">
    <source>
        <dbReference type="Proteomes" id="UP001589709"/>
    </source>
</evidence>
<dbReference type="InterPro" id="IPR036034">
    <property type="entry name" value="PDZ_sf"/>
</dbReference>
<evidence type="ECO:0000313" key="3">
    <source>
        <dbReference type="EMBL" id="MFB9465882.1"/>
    </source>
</evidence>
<feature type="compositionally biased region" description="Low complexity" evidence="1">
    <location>
        <begin position="89"/>
        <end position="98"/>
    </location>
</feature>
<evidence type="ECO:0000259" key="2">
    <source>
        <dbReference type="SMART" id="SM00228"/>
    </source>
</evidence>
<dbReference type="SUPFAM" id="SSF50156">
    <property type="entry name" value="PDZ domain-like"/>
    <property type="match status" value="1"/>
</dbReference>
<accession>A0ABV5N6I8</accession>
<sequence>MEQIALRPKPMPGREPGGTGREHTRRPHAARRRGRRLLTLLSGLLAAAALVLSGVGLGTVLGTGGPAGLRERSGPTGPSAPAPPPHPAAAPGQRAAGPSPSPDAMLGVEVVDAEKPGALVVGVHVPGPGAAADLVPGDVLLTFDGAPVESAADLARAVDRARPGTGVRVTVRHVSGGYQQVAVTPGIVT</sequence>
<comment type="caution">
    <text evidence="3">The sequence shown here is derived from an EMBL/GenBank/DDBJ whole genome shotgun (WGS) entry which is preliminary data.</text>
</comment>
<dbReference type="RefSeq" id="WP_381348702.1">
    <property type="nucleotide sequence ID" value="NZ_JBHMCY010000055.1"/>
</dbReference>
<feature type="compositionally biased region" description="Pro residues" evidence="1">
    <location>
        <begin position="78"/>
        <end position="88"/>
    </location>
</feature>